<dbReference type="SUPFAM" id="SSF69279">
    <property type="entry name" value="Phage tail proteins"/>
    <property type="match status" value="1"/>
</dbReference>
<evidence type="ECO:0000313" key="2">
    <source>
        <dbReference type="Proteomes" id="UP000091979"/>
    </source>
</evidence>
<dbReference type="Proteomes" id="UP000091979">
    <property type="component" value="Unassembled WGS sequence"/>
</dbReference>
<gene>
    <name evidence="1" type="ORF">SP90_08055</name>
</gene>
<dbReference type="AlphaFoldDB" id="A0A1B7XDI2"/>
<sequence length="328" mass="35254">MVAYALDYRIEANGKDITELLRGQVSQLTITDEAGYKSDKLSLTLADSGIALPEPGAELTAYVGYRNELRLMGKYIVDTVTLNFPPDSMAISANAAPFKQSKNGMTPLQSQKSRSFPAGTIYDLVMTIANDHNLAPALDAGLAKVQLSHIDQSDESDMNLLTRIAKQYDAIAKANGGRLLFVKRGEGKSTTGAAMPKIHITKEQVTSGSVKISQCRAFKQVVATYRDTAGAMNVEVAAGKGEPVHRIKGVFSDSVQASSAAQKQLKVFERGKRTLSLSIPFAPDLVAESRIILKDFRSGIDGEWGVTRATHTINSSGGITAIEAEFVV</sequence>
<proteinExistence type="predicted"/>
<evidence type="ECO:0000313" key="1">
    <source>
        <dbReference type="EMBL" id="OBQ52123.1"/>
    </source>
</evidence>
<name>A0A1B7XDI2_9BACT</name>
<dbReference type="RefSeq" id="WP_066854375.1">
    <property type="nucleotide sequence ID" value="NZ_JXMS01000011.1"/>
</dbReference>
<dbReference type="STRING" id="1560234.SP90_08055"/>
<keyword evidence="2" id="KW-1185">Reference proteome</keyword>
<organism evidence="1 2">
    <name type="scientific">Halodesulfovibrio spirochaetisodalis</name>
    <dbReference type="NCBI Taxonomy" id="1560234"/>
    <lineage>
        <taxon>Bacteria</taxon>
        <taxon>Pseudomonadati</taxon>
        <taxon>Thermodesulfobacteriota</taxon>
        <taxon>Desulfovibrionia</taxon>
        <taxon>Desulfovibrionales</taxon>
        <taxon>Desulfovibrionaceae</taxon>
        <taxon>Halodesulfovibrio</taxon>
    </lineage>
</organism>
<dbReference type="PATRIC" id="fig|1560234.3.peg.429"/>
<dbReference type="OrthoDB" id="4070623at2"/>
<dbReference type="Pfam" id="PF05954">
    <property type="entry name" value="Phage_GPD"/>
    <property type="match status" value="1"/>
</dbReference>
<comment type="caution">
    <text evidence="1">The sequence shown here is derived from an EMBL/GenBank/DDBJ whole genome shotgun (WGS) entry which is preliminary data.</text>
</comment>
<evidence type="ECO:0008006" key="3">
    <source>
        <dbReference type="Google" id="ProtNLM"/>
    </source>
</evidence>
<dbReference type="EMBL" id="JXMS01000011">
    <property type="protein sequence ID" value="OBQ52123.1"/>
    <property type="molecule type" value="Genomic_DNA"/>
</dbReference>
<accession>A0A1B7XDI2</accession>
<reference evidence="1 2" key="1">
    <citation type="submission" date="2015-01" db="EMBL/GenBank/DDBJ databases">
        <title>Desulfovibrio sp. JC271 draft genome sequence.</title>
        <authorList>
            <person name="Shivani Y."/>
            <person name="Subhash Y."/>
            <person name="Sasikala C."/>
            <person name="Ramana C.V."/>
        </authorList>
    </citation>
    <scope>NUCLEOTIDE SEQUENCE [LARGE SCALE GENOMIC DNA]</scope>
    <source>
        <strain evidence="1 2">JC271</strain>
    </source>
</reference>
<protein>
    <recommendedName>
        <fullName evidence="3">Phage tail protein</fullName>
    </recommendedName>
</protein>